<dbReference type="Proteomes" id="UP000482209">
    <property type="component" value="Unassembled WGS sequence"/>
</dbReference>
<dbReference type="EMBL" id="VUMT01000005">
    <property type="protein sequence ID" value="MSS63232.1"/>
    <property type="molecule type" value="Genomic_DNA"/>
</dbReference>
<organism evidence="1 2">
    <name type="scientific">Velocimicrobium porci</name>
    <dbReference type="NCBI Taxonomy" id="2606634"/>
    <lineage>
        <taxon>Bacteria</taxon>
        <taxon>Bacillati</taxon>
        <taxon>Bacillota</taxon>
        <taxon>Clostridia</taxon>
        <taxon>Lachnospirales</taxon>
        <taxon>Lachnospiraceae</taxon>
        <taxon>Velocimicrobium</taxon>
    </lineage>
</organism>
<evidence type="ECO:0000313" key="1">
    <source>
        <dbReference type="EMBL" id="MSS63232.1"/>
    </source>
</evidence>
<keyword evidence="2" id="KW-1185">Reference proteome</keyword>
<dbReference type="AlphaFoldDB" id="A0A6L5XWV3"/>
<protein>
    <submittedName>
        <fullName evidence="1">Uncharacterized protein</fullName>
    </submittedName>
</protein>
<proteinExistence type="predicted"/>
<reference evidence="1 2" key="1">
    <citation type="submission" date="2019-08" db="EMBL/GenBank/DDBJ databases">
        <title>In-depth cultivation of the pig gut microbiome towards novel bacterial diversity and tailored functional studies.</title>
        <authorList>
            <person name="Wylensek D."/>
            <person name="Hitch T.C.A."/>
            <person name="Clavel T."/>
        </authorList>
    </citation>
    <scope>NUCLEOTIDE SEQUENCE [LARGE SCALE GENOMIC DNA]</scope>
    <source>
        <strain evidence="1 2">WCA-693-APC-MOT-I</strain>
    </source>
</reference>
<sequence length="89" mass="11038">MFRLWGKIWHENHLIKDIVICNDDIKLNRTKKIFDSIEKICYEFDLSQPIWLDSTIEEFKRHDKTRFTQDNFIERIEFDFLEIEVIEED</sequence>
<evidence type="ECO:0000313" key="2">
    <source>
        <dbReference type="Proteomes" id="UP000482209"/>
    </source>
</evidence>
<dbReference type="RefSeq" id="WP_154518142.1">
    <property type="nucleotide sequence ID" value="NZ_VUMT01000005.1"/>
</dbReference>
<comment type="caution">
    <text evidence="1">The sequence shown here is derived from an EMBL/GenBank/DDBJ whole genome shotgun (WGS) entry which is preliminary data.</text>
</comment>
<gene>
    <name evidence="1" type="ORF">FYJ58_04980</name>
</gene>
<accession>A0A6L5XWV3</accession>
<name>A0A6L5XWV3_9FIRM</name>